<dbReference type="EMBL" id="SOBT01000008">
    <property type="protein sequence ID" value="TDU31448.1"/>
    <property type="molecule type" value="Genomic_DNA"/>
</dbReference>
<evidence type="ECO:0000313" key="6">
    <source>
        <dbReference type="EMBL" id="TDU31448.1"/>
    </source>
</evidence>
<gene>
    <name evidence="6" type="ORF">DFR24_0818</name>
</gene>
<comment type="similarity">
    <text evidence="1">Belongs to the LysR transcriptional regulatory family.</text>
</comment>
<evidence type="ECO:0000259" key="5">
    <source>
        <dbReference type="PROSITE" id="PS50931"/>
    </source>
</evidence>
<keyword evidence="3 6" id="KW-0238">DNA-binding</keyword>
<proteinExistence type="inferred from homology"/>
<accession>A0A4R7PBS9</accession>
<evidence type="ECO:0000256" key="3">
    <source>
        <dbReference type="ARBA" id="ARBA00023125"/>
    </source>
</evidence>
<dbReference type="Gene3D" id="1.10.10.10">
    <property type="entry name" value="Winged helix-like DNA-binding domain superfamily/Winged helix DNA-binding domain"/>
    <property type="match status" value="1"/>
</dbReference>
<dbReference type="InterPro" id="IPR036388">
    <property type="entry name" value="WH-like_DNA-bd_sf"/>
</dbReference>
<keyword evidence="2" id="KW-0805">Transcription regulation</keyword>
<dbReference type="Gene3D" id="3.40.190.290">
    <property type="match status" value="1"/>
</dbReference>
<organism evidence="6 7">
    <name type="scientific">Panacagrimonas perspica</name>
    <dbReference type="NCBI Taxonomy" id="381431"/>
    <lineage>
        <taxon>Bacteria</taxon>
        <taxon>Pseudomonadati</taxon>
        <taxon>Pseudomonadota</taxon>
        <taxon>Gammaproteobacteria</taxon>
        <taxon>Nevskiales</taxon>
        <taxon>Nevskiaceae</taxon>
        <taxon>Panacagrimonas</taxon>
    </lineage>
</organism>
<dbReference type="PANTHER" id="PTHR30419:SF30">
    <property type="entry name" value="LYSR FAMILY TRANSCRIPTIONAL REGULATOR"/>
    <property type="match status" value="1"/>
</dbReference>
<sequence length="321" mass="36330">MSESLRQLRHVLALNEHRNYRRAAEALHLTQSALSVSIRRIEEDYGVQLFVRDQSGVTPTEYGDVVLRVARESTAALDEARREIELLRNLDSGKVIIGSDPWMADIIVAPALSRLLRKHPKLRFRLRTQGWDELQNELLARRVDVYVGSPFDALDPGIDARTFAMSSPVILCRRDHPLTRLPKIKIRDVLPYPLLVPKLPRWYLSWLMEHYGGGKSSEELHDLFLQAEDFTVIRHIVHQTDAITAGVIGVFPAELSRDEFAMLDIADLSHVRAPVIVATLSGRPIPAATAAFIEQIVEEIERIRISILPPRKSRRAARDAG</sequence>
<dbReference type="PROSITE" id="PS50931">
    <property type="entry name" value="HTH_LYSR"/>
    <property type="match status" value="1"/>
</dbReference>
<protein>
    <submittedName>
        <fullName evidence="6">DNA-binding transcriptional LysR family regulator</fullName>
    </submittedName>
</protein>
<dbReference type="Pfam" id="PF03466">
    <property type="entry name" value="LysR_substrate"/>
    <property type="match status" value="1"/>
</dbReference>
<dbReference type="GO" id="GO:0003700">
    <property type="term" value="F:DNA-binding transcription factor activity"/>
    <property type="evidence" value="ECO:0007669"/>
    <property type="project" value="InterPro"/>
</dbReference>
<dbReference type="Proteomes" id="UP000295341">
    <property type="component" value="Unassembled WGS sequence"/>
</dbReference>
<dbReference type="Pfam" id="PF00126">
    <property type="entry name" value="HTH_1"/>
    <property type="match status" value="1"/>
</dbReference>
<dbReference type="SUPFAM" id="SSF46785">
    <property type="entry name" value="Winged helix' DNA-binding domain"/>
    <property type="match status" value="1"/>
</dbReference>
<evidence type="ECO:0000313" key="7">
    <source>
        <dbReference type="Proteomes" id="UP000295341"/>
    </source>
</evidence>
<dbReference type="InterPro" id="IPR000847">
    <property type="entry name" value="LysR_HTH_N"/>
</dbReference>
<evidence type="ECO:0000256" key="2">
    <source>
        <dbReference type="ARBA" id="ARBA00023015"/>
    </source>
</evidence>
<dbReference type="InterPro" id="IPR050950">
    <property type="entry name" value="HTH-type_LysR_regulators"/>
</dbReference>
<dbReference type="PANTHER" id="PTHR30419">
    <property type="entry name" value="HTH-TYPE TRANSCRIPTIONAL REGULATOR YBHD"/>
    <property type="match status" value="1"/>
</dbReference>
<dbReference type="PRINTS" id="PR00039">
    <property type="entry name" value="HTHLYSR"/>
</dbReference>
<dbReference type="RefSeq" id="WP_133880027.1">
    <property type="nucleotide sequence ID" value="NZ_MWIN01000012.1"/>
</dbReference>
<dbReference type="InterPro" id="IPR005119">
    <property type="entry name" value="LysR_subst-bd"/>
</dbReference>
<dbReference type="AlphaFoldDB" id="A0A4R7PBS9"/>
<name>A0A4R7PBS9_9GAMM</name>
<keyword evidence="7" id="KW-1185">Reference proteome</keyword>
<dbReference type="GO" id="GO:0005829">
    <property type="term" value="C:cytosol"/>
    <property type="evidence" value="ECO:0007669"/>
    <property type="project" value="TreeGrafter"/>
</dbReference>
<feature type="domain" description="HTH lysR-type" evidence="5">
    <location>
        <begin position="1"/>
        <end position="60"/>
    </location>
</feature>
<dbReference type="GO" id="GO:0003677">
    <property type="term" value="F:DNA binding"/>
    <property type="evidence" value="ECO:0007669"/>
    <property type="project" value="UniProtKB-KW"/>
</dbReference>
<comment type="caution">
    <text evidence="6">The sequence shown here is derived from an EMBL/GenBank/DDBJ whole genome shotgun (WGS) entry which is preliminary data.</text>
</comment>
<evidence type="ECO:0000256" key="4">
    <source>
        <dbReference type="ARBA" id="ARBA00023163"/>
    </source>
</evidence>
<evidence type="ECO:0000256" key="1">
    <source>
        <dbReference type="ARBA" id="ARBA00009437"/>
    </source>
</evidence>
<dbReference type="InterPro" id="IPR036390">
    <property type="entry name" value="WH_DNA-bd_sf"/>
</dbReference>
<dbReference type="SUPFAM" id="SSF53850">
    <property type="entry name" value="Periplasmic binding protein-like II"/>
    <property type="match status" value="1"/>
</dbReference>
<dbReference type="OrthoDB" id="196624at2"/>
<reference evidence="6 7" key="1">
    <citation type="submission" date="2019-03" db="EMBL/GenBank/DDBJ databases">
        <title>Genomic Encyclopedia of Type Strains, Phase IV (KMG-IV): sequencing the most valuable type-strain genomes for metagenomic binning, comparative biology and taxonomic classification.</title>
        <authorList>
            <person name="Goeker M."/>
        </authorList>
    </citation>
    <scope>NUCLEOTIDE SEQUENCE [LARGE SCALE GENOMIC DNA]</scope>
    <source>
        <strain evidence="6 7">DSM 26377</strain>
    </source>
</reference>
<keyword evidence="4" id="KW-0804">Transcription</keyword>